<reference evidence="2 3" key="1">
    <citation type="submission" date="2020-07" db="EMBL/GenBank/DDBJ databases">
        <title>The yeast mating-type switching endonuclease HO is a domesticated member of an unorthodox homing genetic element family.</title>
        <authorList>
            <person name="Coughlan A.Y."/>
            <person name="Lombardi L."/>
            <person name="Braun-Galleani S."/>
            <person name="Martos A.R."/>
            <person name="Galeote V."/>
            <person name="Bigey F."/>
            <person name="Dequin S."/>
            <person name="Byrne K.P."/>
            <person name="Wolfe K.H."/>
        </authorList>
    </citation>
    <scope>NUCLEOTIDE SEQUENCE [LARGE SCALE GENOMIC DNA]</scope>
    <source>
        <strain evidence="2 3">NRRL Y-6702</strain>
    </source>
</reference>
<organism evidence="2 3">
    <name type="scientific">Zygotorulaspora mrakii</name>
    <name type="common">Zygosaccharomyces mrakii</name>
    <dbReference type="NCBI Taxonomy" id="42260"/>
    <lineage>
        <taxon>Eukaryota</taxon>
        <taxon>Fungi</taxon>
        <taxon>Dikarya</taxon>
        <taxon>Ascomycota</taxon>
        <taxon>Saccharomycotina</taxon>
        <taxon>Saccharomycetes</taxon>
        <taxon>Saccharomycetales</taxon>
        <taxon>Saccharomycetaceae</taxon>
        <taxon>Zygotorulaspora</taxon>
    </lineage>
</organism>
<dbReference type="Proteomes" id="UP000509704">
    <property type="component" value="Chromosome 7"/>
</dbReference>
<feature type="region of interest" description="Disordered" evidence="1">
    <location>
        <begin position="1"/>
        <end position="30"/>
    </location>
</feature>
<feature type="region of interest" description="Disordered" evidence="1">
    <location>
        <begin position="77"/>
        <end position="98"/>
    </location>
</feature>
<feature type="compositionally biased region" description="Polar residues" evidence="1">
    <location>
        <begin position="82"/>
        <end position="94"/>
    </location>
</feature>
<gene>
    <name evidence="2" type="ORF">HG535_0G05170</name>
</gene>
<dbReference type="EMBL" id="CP058610">
    <property type="protein sequence ID" value="QLG74634.1"/>
    <property type="molecule type" value="Genomic_DNA"/>
</dbReference>
<protein>
    <submittedName>
        <fullName evidence="2">Uncharacterized protein</fullName>
    </submittedName>
</protein>
<dbReference type="KEGG" id="zmk:HG535_0G05170"/>
<dbReference type="GeneID" id="59238417"/>
<evidence type="ECO:0000256" key="1">
    <source>
        <dbReference type="SAM" id="MobiDB-lite"/>
    </source>
</evidence>
<dbReference type="RefSeq" id="XP_037146359.1">
    <property type="nucleotide sequence ID" value="XM_037290464.1"/>
</dbReference>
<dbReference type="AlphaFoldDB" id="A0A7H9B8R0"/>
<keyword evidence="3" id="KW-1185">Reference proteome</keyword>
<evidence type="ECO:0000313" key="3">
    <source>
        <dbReference type="Proteomes" id="UP000509704"/>
    </source>
</evidence>
<accession>A0A7H9B8R0</accession>
<evidence type="ECO:0000313" key="2">
    <source>
        <dbReference type="EMBL" id="QLG74634.1"/>
    </source>
</evidence>
<proteinExistence type="predicted"/>
<name>A0A7H9B8R0_ZYGMR</name>
<sequence>MGSALGRTKKGVSRQQLVSPTLHGRGRGRGAKVGEAERLAFYGVNYAQLRSILLKPALFCSTCTMWGHQRRSWAVKHDRNQLQRTKNHNGSTTQGHDRRKTELFVSSVSFDGVSPQIPHAVSSSCPLASIVCALAHTLKQMSNQPERGRQLMRGGGILIVAHSRLGNSVTRLIKDCVRAEQMRQNATKCGVVPVRQRHFVDPASLSDAADHAAKMFYFCGEGCAGRTKYFPSSAALLRERSQIAISDYSKNAYAKITPTFFPRILQLEMISMVLS</sequence>